<sequence>MRPTQANPEPLPQREDAERCASVRYDRRCVLPAAHRTPHVYPPVESV</sequence>
<organism evidence="1 2">
    <name type="scientific">Nonomuraea spiralis</name>
    <dbReference type="NCBI Taxonomy" id="46182"/>
    <lineage>
        <taxon>Bacteria</taxon>
        <taxon>Bacillati</taxon>
        <taxon>Actinomycetota</taxon>
        <taxon>Actinomycetes</taxon>
        <taxon>Streptosporangiales</taxon>
        <taxon>Streptosporangiaceae</taxon>
        <taxon>Nonomuraea</taxon>
    </lineage>
</organism>
<accession>A0ABV5IE06</accession>
<protein>
    <submittedName>
        <fullName evidence="1">Uncharacterized protein</fullName>
    </submittedName>
</protein>
<proteinExistence type="predicted"/>
<name>A0ABV5IE06_9ACTN</name>
<evidence type="ECO:0000313" key="2">
    <source>
        <dbReference type="Proteomes" id="UP001589647"/>
    </source>
</evidence>
<dbReference type="RefSeq" id="WP_185844960.1">
    <property type="nucleotide sequence ID" value="NZ_BMRC01000002.1"/>
</dbReference>
<reference evidence="1 2" key="1">
    <citation type="submission" date="2024-09" db="EMBL/GenBank/DDBJ databases">
        <authorList>
            <person name="Sun Q."/>
            <person name="Mori K."/>
        </authorList>
    </citation>
    <scope>NUCLEOTIDE SEQUENCE [LARGE SCALE GENOMIC DNA]</scope>
    <source>
        <strain evidence="1 2">CCM 3426</strain>
    </source>
</reference>
<dbReference type="Proteomes" id="UP001589647">
    <property type="component" value="Unassembled WGS sequence"/>
</dbReference>
<evidence type="ECO:0000313" key="1">
    <source>
        <dbReference type="EMBL" id="MFB9202785.1"/>
    </source>
</evidence>
<keyword evidence="2" id="KW-1185">Reference proteome</keyword>
<gene>
    <name evidence="1" type="ORF">ACFFV7_16425</name>
</gene>
<dbReference type="EMBL" id="JBHMEI010000013">
    <property type="protein sequence ID" value="MFB9202785.1"/>
    <property type="molecule type" value="Genomic_DNA"/>
</dbReference>
<comment type="caution">
    <text evidence="1">The sequence shown here is derived from an EMBL/GenBank/DDBJ whole genome shotgun (WGS) entry which is preliminary data.</text>
</comment>